<sequence length="260" mass="28767">MREVLLYVVQILNKLSHCLFLRHWPELKQTLRDAGIVTGDDVRDCVVRCSDVADDVAELAALSESDTWRIRSGREVAAVSHMLHHAQPKLLEVMLSSDDLKVKTGWPELAGRRVGDVYILLHNLDEEYNPHDHFLEPLLSSKMRLAWFEGCLGTPAGVAALASVARSAYLDIYMAAPLDLSALSGKYEDLILHTRPSMFPPPLMYALPATPEPKLHLDGVDVGSWETAVHTITALAPSGGRLEFNQNQIQNNSDLPVGSE</sequence>
<organism evidence="1 2">
    <name type="scientific">Hyalella azteca</name>
    <name type="common">Amphipod</name>
    <dbReference type="NCBI Taxonomy" id="294128"/>
    <lineage>
        <taxon>Eukaryota</taxon>
        <taxon>Metazoa</taxon>
        <taxon>Ecdysozoa</taxon>
        <taxon>Arthropoda</taxon>
        <taxon>Crustacea</taxon>
        <taxon>Multicrustacea</taxon>
        <taxon>Malacostraca</taxon>
        <taxon>Eumalacostraca</taxon>
        <taxon>Peracarida</taxon>
        <taxon>Amphipoda</taxon>
        <taxon>Senticaudata</taxon>
        <taxon>Talitrida</taxon>
        <taxon>Talitroidea</taxon>
        <taxon>Hyalellidae</taxon>
        <taxon>Hyalella</taxon>
    </lineage>
</organism>
<dbReference type="RefSeq" id="XP_018014218.2">
    <property type="nucleotide sequence ID" value="XM_018158729.2"/>
</dbReference>
<evidence type="ECO:0000313" key="2">
    <source>
        <dbReference type="RefSeq" id="XP_018014218.2"/>
    </source>
</evidence>
<dbReference type="Proteomes" id="UP000694843">
    <property type="component" value="Unplaced"/>
</dbReference>
<dbReference type="GeneID" id="108671233"/>
<name>A0A8B7NKN3_HYAAZ</name>
<gene>
    <name evidence="2" type="primary">LOC108671233</name>
</gene>
<dbReference type="AlphaFoldDB" id="A0A8B7NKN3"/>
<protein>
    <submittedName>
        <fullName evidence="2">Uncharacterized protein LOC108671233</fullName>
    </submittedName>
</protein>
<reference evidence="2" key="1">
    <citation type="submission" date="2025-08" db="UniProtKB">
        <authorList>
            <consortium name="RefSeq"/>
        </authorList>
    </citation>
    <scope>IDENTIFICATION</scope>
    <source>
        <tissue evidence="2">Whole organism</tissue>
    </source>
</reference>
<evidence type="ECO:0000313" key="1">
    <source>
        <dbReference type="Proteomes" id="UP000694843"/>
    </source>
</evidence>
<dbReference type="KEGG" id="hazt:108671233"/>
<proteinExistence type="predicted"/>
<accession>A0A8B7NKN3</accession>
<keyword evidence="1" id="KW-1185">Reference proteome</keyword>